<feature type="compositionally biased region" description="Basic and acidic residues" evidence="1">
    <location>
        <begin position="211"/>
        <end position="225"/>
    </location>
</feature>
<reference evidence="2" key="1">
    <citation type="submission" date="2018-05" db="EMBL/GenBank/DDBJ databases">
        <authorList>
            <person name="Lanie J.A."/>
            <person name="Ng W.-L."/>
            <person name="Kazmierczak K.M."/>
            <person name="Andrzejewski T.M."/>
            <person name="Davidsen T.M."/>
            <person name="Wayne K.J."/>
            <person name="Tettelin H."/>
            <person name="Glass J.I."/>
            <person name="Rusch D."/>
            <person name="Podicherti R."/>
            <person name="Tsui H.-C.T."/>
            <person name="Winkler M.E."/>
        </authorList>
    </citation>
    <scope>NUCLEOTIDE SEQUENCE</scope>
</reference>
<proteinExistence type="predicted"/>
<feature type="compositionally biased region" description="Basic and acidic residues" evidence="1">
    <location>
        <begin position="232"/>
        <end position="248"/>
    </location>
</feature>
<name>A0A382J2T9_9ZZZZ</name>
<dbReference type="AlphaFoldDB" id="A0A382J2T9"/>
<evidence type="ECO:0000256" key="1">
    <source>
        <dbReference type="SAM" id="MobiDB-lite"/>
    </source>
</evidence>
<evidence type="ECO:0000313" key="2">
    <source>
        <dbReference type="EMBL" id="SVC05875.1"/>
    </source>
</evidence>
<sequence>MKKKTTTKLSLDQKSQLAKLLATENISIQHNNVRTASFDVKNRVLTLPIFKTKSPDVYDMLIAHECSHALFTPYKSWAKIEDDELRAYVNVLEDKRIDLKIQKKYPGVRKNYLNGFDILNKANFFGVRDKDLNKDLHLIDKINMFYKSSKRLPIHFTTLENIWIKKVNAIKTFSDVVKLAKEMLNWQKKQTEKNKKDPNFSGSNLDKLYVIKDDHKGPEETKAETPSDDEDGNSKQEEKPEEKKESNG</sequence>
<dbReference type="EMBL" id="UINC01071168">
    <property type="protein sequence ID" value="SVC05875.1"/>
    <property type="molecule type" value="Genomic_DNA"/>
</dbReference>
<protein>
    <submittedName>
        <fullName evidence="2">Uncharacterized protein</fullName>
    </submittedName>
</protein>
<organism evidence="2">
    <name type="scientific">marine metagenome</name>
    <dbReference type="NCBI Taxonomy" id="408172"/>
    <lineage>
        <taxon>unclassified sequences</taxon>
        <taxon>metagenomes</taxon>
        <taxon>ecological metagenomes</taxon>
    </lineage>
</organism>
<feature type="non-terminal residue" evidence="2">
    <location>
        <position position="248"/>
    </location>
</feature>
<accession>A0A382J2T9</accession>
<gene>
    <name evidence="2" type="ORF">METZ01_LOCUS258729</name>
</gene>
<feature type="region of interest" description="Disordered" evidence="1">
    <location>
        <begin position="211"/>
        <end position="248"/>
    </location>
</feature>